<comment type="catalytic activity">
    <reaction evidence="5 6">
        <text>biotin + L-lysyl-[protein] + ATP = N(6)-biotinyl-L-lysyl-[protein] + AMP + diphosphate + H(+)</text>
        <dbReference type="Rhea" id="RHEA:11756"/>
        <dbReference type="Rhea" id="RHEA-COMP:9752"/>
        <dbReference type="Rhea" id="RHEA-COMP:10505"/>
        <dbReference type="ChEBI" id="CHEBI:15378"/>
        <dbReference type="ChEBI" id="CHEBI:29969"/>
        <dbReference type="ChEBI" id="CHEBI:30616"/>
        <dbReference type="ChEBI" id="CHEBI:33019"/>
        <dbReference type="ChEBI" id="CHEBI:57586"/>
        <dbReference type="ChEBI" id="CHEBI:83144"/>
        <dbReference type="ChEBI" id="CHEBI:456215"/>
        <dbReference type="EC" id="6.3.4.15"/>
    </reaction>
</comment>
<dbReference type="InterPro" id="IPR030855">
    <property type="entry name" value="Bifunct_BirA"/>
</dbReference>
<dbReference type="SUPFAM" id="SSF55681">
    <property type="entry name" value="Class II aaRS and biotin synthetases"/>
    <property type="match status" value="1"/>
</dbReference>
<dbReference type="GO" id="GO:0005737">
    <property type="term" value="C:cytoplasm"/>
    <property type="evidence" value="ECO:0007669"/>
    <property type="project" value="TreeGrafter"/>
</dbReference>
<dbReference type="NCBIfam" id="TIGR00121">
    <property type="entry name" value="birA_ligase"/>
    <property type="match status" value="1"/>
</dbReference>
<feature type="binding site" evidence="6">
    <location>
        <position position="186"/>
    </location>
    <ligand>
        <name>biotin</name>
        <dbReference type="ChEBI" id="CHEBI:57586"/>
    </ligand>
</feature>
<proteinExistence type="inferred from homology"/>
<comment type="similarity">
    <text evidence="6">Belongs to the biotin--protein ligase family.</text>
</comment>
<dbReference type="InterPro" id="IPR036388">
    <property type="entry name" value="WH-like_DNA-bd_sf"/>
</dbReference>
<dbReference type="GO" id="GO:0006355">
    <property type="term" value="P:regulation of DNA-templated transcription"/>
    <property type="evidence" value="ECO:0007669"/>
    <property type="project" value="UniProtKB-UniRule"/>
</dbReference>
<dbReference type="InterPro" id="IPR036390">
    <property type="entry name" value="WH_DNA-bd_sf"/>
</dbReference>
<dbReference type="PROSITE" id="PS51733">
    <property type="entry name" value="BPL_LPL_CATALYTIC"/>
    <property type="match status" value="1"/>
</dbReference>
<dbReference type="InterPro" id="IPR008988">
    <property type="entry name" value="Transcriptional_repressor_C"/>
</dbReference>
<keyword evidence="6" id="KW-0804">Transcription</keyword>
<name>A0A0J8JM95_9ALTE</name>
<keyword evidence="1 6" id="KW-0436">Ligase</keyword>
<dbReference type="InterPro" id="IPR045864">
    <property type="entry name" value="aa-tRNA-synth_II/BPL/LPL"/>
</dbReference>
<dbReference type="CDD" id="cd16442">
    <property type="entry name" value="BPL"/>
    <property type="match status" value="1"/>
</dbReference>
<evidence type="ECO:0000313" key="8">
    <source>
        <dbReference type="EMBL" id="KMT65711.1"/>
    </source>
</evidence>
<dbReference type="InterPro" id="IPR003142">
    <property type="entry name" value="BPL_C"/>
</dbReference>
<dbReference type="STRING" id="1513271.XM47_07570"/>
<comment type="function">
    <text evidence="6">Acts both as a biotin--[acetyl-CoA-carboxylase] ligase and a biotin-operon repressor. In the presence of ATP, BirA activates biotin to form the BirA-biotinyl-5'-adenylate (BirA-bio-5'-AMP or holoBirA) complex. HoloBirA can either transfer the biotinyl moiety to the biotin carboxyl carrier protein (BCCP) subunit of acetyl-CoA carboxylase, or bind to the biotin operator site and inhibit transcription of the operon.</text>
</comment>
<feature type="DNA-binding region" description="H-T-H motif" evidence="6">
    <location>
        <begin position="15"/>
        <end position="34"/>
    </location>
</feature>
<feature type="binding site" evidence="6">
    <location>
        <begin position="120"/>
        <end position="122"/>
    </location>
    <ligand>
        <name>biotin</name>
        <dbReference type="ChEBI" id="CHEBI:57586"/>
    </ligand>
</feature>
<dbReference type="GO" id="GO:0005524">
    <property type="term" value="F:ATP binding"/>
    <property type="evidence" value="ECO:0007669"/>
    <property type="project" value="UniProtKB-UniRule"/>
</dbReference>
<keyword evidence="6" id="KW-0805">Transcription regulation</keyword>
<keyword evidence="9" id="KW-1185">Reference proteome</keyword>
<dbReference type="GO" id="GO:0003677">
    <property type="term" value="F:DNA binding"/>
    <property type="evidence" value="ECO:0007669"/>
    <property type="project" value="UniProtKB-UniRule"/>
</dbReference>
<reference evidence="8 9" key="1">
    <citation type="submission" date="2015-04" db="EMBL/GenBank/DDBJ databases">
        <title>Draft Genome Sequence of the Novel Agar-Digesting Marine Bacterium Q1.</title>
        <authorList>
            <person name="Li Y."/>
            <person name="Li D."/>
            <person name="Chen G."/>
            <person name="Du Z."/>
        </authorList>
    </citation>
    <scope>NUCLEOTIDE SEQUENCE [LARGE SCALE GENOMIC DNA]</scope>
    <source>
        <strain evidence="8 9">Q1</strain>
    </source>
</reference>
<dbReference type="Gene3D" id="1.10.10.10">
    <property type="entry name" value="Winged helix-like DNA-binding domain superfamily/Winged helix DNA-binding domain"/>
    <property type="match status" value="1"/>
</dbReference>
<dbReference type="InterPro" id="IPR004143">
    <property type="entry name" value="BPL_LPL_catalytic"/>
</dbReference>
<dbReference type="HAMAP" id="MF_00978">
    <property type="entry name" value="Bifunct_BirA"/>
    <property type="match status" value="1"/>
</dbReference>
<feature type="domain" description="BPL/LPL catalytic" evidence="7">
    <location>
        <begin position="83"/>
        <end position="260"/>
    </location>
</feature>
<dbReference type="Gene3D" id="3.30.930.10">
    <property type="entry name" value="Bira Bifunctional Protein, Domain 2"/>
    <property type="match status" value="1"/>
</dbReference>
<dbReference type="Proteomes" id="UP000037600">
    <property type="component" value="Unassembled WGS sequence"/>
</dbReference>
<dbReference type="SUPFAM" id="SSF50037">
    <property type="entry name" value="C-terminal domain of transcriptional repressors"/>
    <property type="match status" value="1"/>
</dbReference>
<dbReference type="PATRIC" id="fig|1513271.3.peg.1546"/>
<evidence type="ECO:0000256" key="5">
    <source>
        <dbReference type="ARBA" id="ARBA00047846"/>
    </source>
</evidence>
<evidence type="ECO:0000313" key="9">
    <source>
        <dbReference type="Proteomes" id="UP000037600"/>
    </source>
</evidence>
<sequence>MALLDALADNQFHSGQALANQFGISRASISNWINKLRQAGVAIHSVSGKGYCFPEYVRPYDVNQLKSELDGAAEGELINAKFLFDYQVESTSTNETVKTLFKTTLHRPILATTEKQTQGRGRRGRVWHSPYAQNCYLSLGYRFNAALSELSGLSLVVGLAFAEALSELNFPVELKWPNDLYLNGKKLGGILVELEGTFDAPCDVIIGVGLNVNMPLNDDGTEQIDQAWTSLSQYKGEVVDRTHLLLIIIPKLESFLAIFEQQGFTKFAQLWPQYDRYIDQAVNIISAEKVITGIAQGINEQGELLLQTEQGLLNISGGEISLRPVE</sequence>
<dbReference type="SUPFAM" id="SSF46785">
    <property type="entry name" value="Winged helix' DNA-binding domain"/>
    <property type="match status" value="1"/>
</dbReference>
<feature type="binding site" evidence="6">
    <location>
        <begin position="92"/>
        <end position="94"/>
    </location>
    <ligand>
        <name>biotin</name>
        <dbReference type="ChEBI" id="CHEBI:57586"/>
    </ligand>
</feature>
<dbReference type="AlphaFoldDB" id="A0A0J8JM95"/>
<comment type="caution">
    <text evidence="8">The sequence shown here is derived from an EMBL/GenBank/DDBJ whole genome shotgun (WGS) entry which is preliminary data.</text>
</comment>
<protein>
    <recommendedName>
        <fullName evidence="6">Bifunctional ligase/repressor BirA</fullName>
    </recommendedName>
    <alternativeName>
        <fullName evidence="6">Biotin operon repressor</fullName>
    </alternativeName>
    <alternativeName>
        <fullName evidence="6">Biotin--[acetyl-CoA-carboxylase] ligase</fullName>
        <ecNumber evidence="6">6.3.4.15</ecNumber>
    </alternativeName>
    <alternativeName>
        <fullName evidence="6">Biotin--protein ligase</fullName>
    </alternativeName>
    <alternativeName>
        <fullName evidence="6">Biotin-[acetyl-CoA carboxylase] synthetase</fullName>
    </alternativeName>
</protein>
<dbReference type="EMBL" id="LAZL01000010">
    <property type="protein sequence ID" value="KMT65711.1"/>
    <property type="molecule type" value="Genomic_DNA"/>
</dbReference>
<dbReference type="InterPro" id="IPR004408">
    <property type="entry name" value="Biotin_CoA_COase_ligase"/>
</dbReference>
<evidence type="ECO:0000259" key="7">
    <source>
        <dbReference type="PROSITE" id="PS51733"/>
    </source>
</evidence>
<evidence type="ECO:0000256" key="1">
    <source>
        <dbReference type="ARBA" id="ARBA00022598"/>
    </source>
</evidence>
<keyword evidence="3 6" id="KW-0067">ATP-binding</keyword>
<evidence type="ECO:0000256" key="3">
    <source>
        <dbReference type="ARBA" id="ARBA00022840"/>
    </source>
</evidence>
<gene>
    <name evidence="6" type="primary">birA</name>
    <name evidence="8" type="ORF">XM47_07570</name>
</gene>
<evidence type="ECO:0000256" key="2">
    <source>
        <dbReference type="ARBA" id="ARBA00022741"/>
    </source>
</evidence>
<keyword evidence="2 6" id="KW-0547">Nucleotide-binding</keyword>
<dbReference type="Pfam" id="PF03099">
    <property type="entry name" value="BPL_LplA_LipB"/>
    <property type="match status" value="1"/>
</dbReference>
<evidence type="ECO:0000256" key="6">
    <source>
        <dbReference type="HAMAP-Rule" id="MF_00978"/>
    </source>
</evidence>
<dbReference type="PANTHER" id="PTHR12835:SF5">
    <property type="entry name" value="BIOTIN--PROTEIN LIGASE"/>
    <property type="match status" value="1"/>
</dbReference>
<dbReference type="Pfam" id="PF02237">
    <property type="entry name" value="BPL_C"/>
    <property type="match status" value="1"/>
</dbReference>
<dbReference type="InterPro" id="IPR013196">
    <property type="entry name" value="HTH_11"/>
</dbReference>
<dbReference type="NCBIfam" id="NF008847">
    <property type="entry name" value="PRK11886.1-2"/>
    <property type="match status" value="1"/>
</dbReference>
<organism evidence="8 9">
    <name type="scientific">Catenovulum maritimum</name>
    <dbReference type="NCBI Taxonomy" id="1513271"/>
    <lineage>
        <taxon>Bacteria</taxon>
        <taxon>Pseudomonadati</taxon>
        <taxon>Pseudomonadota</taxon>
        <taxon>Gammaproteobacteria</taxon>
        <taxon>Alteromonadales</taxon>
        <taxon>Alteromonadaceae</taxon>
        <taxon>Catenovulum</taxon>
    </lineage>
</organism>
<dbReference type="EC" id="6.3.4.15" evidence="6"/>
<dbReference type="Pfam" id="PF08279">
    <property type="entry name" value="HTH_11"/>
    <property type="match status" value="1"/>
</dbReference>
<dbReference type="GO" id="GO:0004077">
    <property type="term" value="F:biotin--[biotin carboxyl-carrier protein] ligase activity"/>
    <property type="evidence" value="ECO:0007669"/>
    <property type="project" value="UniProtKB-UniRule"/>
</dbReference>
<dbReference type="PANTHER" id="PTHR12835">
    <property type="entry name" value="BIOTIN PROTEIN LIGASE"/>
    <property type="match status" value="1"/>
</dbReference>
<evidence type="ECO:0000256" key="4">
    <source>
        <dbReference type="ARBA" id="ARBA00023267"/>
    </source>
</evidence>
<dbReference type="Gene3D" id="2.30.30.100">
    <property type="match status" value="1"/>
</dbReference>
<keyword evidence="6" id="KW-0238">DNA-binding</keyword>
<keyword evidence="4 6" id="KW-0092">Biotin</keyword>
<accession>A0A0J8JM95</accession>
<feature type="binding site" evidence="6">
    <location>
        <position position="116"/>
    </location>
    <ligand>
        <name>biotin</name>
        <dbReference type="ChEBI" id="CHEBI:57586"/>
    </ligand>
</feature>
<keyword evidence="6" id="KW-0678">Repressor</keyword>